<organism evidence="10 11">
    <name type="scientific">Frieseomelitta varia</name>
    <dbReference type="NCBI Taxonomy" id="561572"/>
    <lineage>
        <taxon>Eukaryota</taxon>
        <taxon>Metazoa</taxon>
        <taxon>Ecdysozoa</taxon>
        <taxon>Arthropoda</taxon>
        <taxon>Hexapoda</taxon>
        <taxon>Insecta</taxon>
        <taxon>Pterygota</taxon>
        <taxon>Neoptera</taxon>
        <taxon>Endopterygota</taxon>
        <taxon>Hymenoptera</taxon>
        <taxon>Apocrita</taxon>
        <taxon>Aculeata</taxon>
        <taxon>Apoidea</taxon>
        <taxon>Anthophila</taxon>
        <taxon>Apidae</taxon>
        <taxon>Frieseomelitta</taxon>
    </lineage>
</organism>
<dbReference type="Gene3D" id="3.40.50.300">
    <property type="entry name" value="P-loop containing nucleotide triphosphate hydrolases"/>
    <property type="match status" value="2"/>
</dbReference>
<evidence type="ECO:0000256" key="4">
    <source>
        <dbReference type="ARBA" id="ARBA00022968"/>
    </source>
</evidence>
<dbReference type="InterPro" id="IPR027417">
    <property type="entry name" value="P-loop_NTPase"/>
</dbReference>
<sequence>DTIKRNILKLSDSTRNFYDFRFFGSSGCQLRVNFAQIKFKVPKRNFEFLISLHSSSLFGLSLSDVDFETNSAYSERMANAHGKAKTRFSRDLHTHLVGVEARRCGDQAMRLSRGLLTSVAVCFTVLFLLLNSRSTVETVNDSGRIGKSNDGEQEIRKGQTYRRVTPSLAELGVRESLHKVNEHILMLTRVPDAGSELLVLILQRLQGYNAFKHIRLPPGDHGLLSTLQEELLIEEITNIIRQEAIPLSFDGDVRFLNFSKFGRESPTFVSLVRNPVGARNLQREVNNKWALERAKTNVVEYYPVVALLEYMERSIDVLEYKFPYFFRGAKDSYRKIQPGGKRFSSPTFRLKPRDGDILFKLLKDEIEFYQWLKHRLLNETLIDADESR</sequence>
<keyword evidence="2" id="KW-0808">Transferase</keyword>
<protein>
    <recommendedName>
        <fullName evidence="12">Heparan sulfate 2-O-sulfotransferase</fullName>
    </recommendedName>
</protein>
<reference evidence="10" key="1">
    <citation type="submission" date="2019-11" db="EMBL/GenBank/DDBJ databases">
        <title>The nuclear and mitochondrial genomes of Frieseomelitta varia - a highly eusocial stingless bee (Meliponini) with a permanently sterile worker caste.</title>
        <authorList>
            <person name="Freitas F.C.P."/>
            <person name="Lourenco A.P."/>
            <person name="Nunes F.M.F."/>
            <person name="Paschoal A.R."/>
            <person name="Abreu F.C.P."/>
            <person name="Barbin F.O."/>
            <person name="Bataglia L."/>
            <person name="Cardoso-Junior C.A.M."/>
            <person name="Cervoni M.S."/>
            <person name="Silva S.R."/>
            <person name="Dalarmi F."/>
            <person name="Del Lama M.A."/>
            <person name="Depintor T.S."/>
            <person name="Ferreira K.M."/>
            <person name="Goria P.S."/>
            <person name="Jaskot M.C."/>
            <person name="Lago D.C."/>
            <person name="Luna-Lucena D."/>
            <person name="Moda L.M."/>
            <person name="Nascimento L."/>
            <person name="Pedrino M."/>
            <person name="Rabico F.O."/>
            <person name="Sanches F.C."/>
            <person name="Santos D.E."/>
            <person name="Santos C.G."/>
            <person name="Vieira J."/>
            <person name="Lopes T.F."/>
            <person name="Barchuk A.R."/>
            <person name="Hartfelder K."/>
            <person name="Simoes Z.L.P."/>
            <person name="Bitondi M.M.G."/>
            <person name="Pinheiro D.G."/>
        </authorList>
    </citation>
    <scope>NUCLEOTIDE SEQUENCE</scope>
    <source>
        <strain evidence="10">USP_RPSP 00005682</strain>
        <tissue evidence="10">Whole individual</tissue>
    </source>
</reference>
<dbReference type="PANTHER" id="PTHR12129:SF15">
    <property type="entry name" value="URONYL 2-SULFOTRANSFERASE"/>
    <property type="match status" value="1"/>
</dbReference>
<dbReference type="InterPro" id="IPR007734">
    <property type="entry name" value="Heparan_SO4_2-O-STrfase"/>
</dbReference>
<evidence type="ECO:0000256" key="1">
    <source>
        <dbReference type="ARBA" id="ARBA00004323"/>
    </source>
</evidence>
<evidence type="ECO:0000256" key="9">
    <source>
        <dbReference type="SAM" id="Phobius"/>
    </source>
</evidence>
<keyword evidence="3 9" id="KW-0812">Transmembrane</keyword>
<evidence type="ECO:0000256" key="2">
    <source>
        <dbReference type="ARBA" id="ARBA00022679"/>
    </source>
</evidence>
<keyword evidence="4" id="KW-0735">Signal-anchor</keyword>
<keyword evidence="6" id="KW-0333">Golgi apparatus</keyword>
<comment type="caution">
    <text evidence="10">The sequence shown here is derived from an EMBL/GenBank/DDBJ whole genome shotgun (WGS) entry which is preliminary data.</text>
</comment>
<evidence type="ECO:0000256" key="5">
    <source>
        <dbReference type="ARBA" id="ARBA00022989"/>
    </source>
</evidence>
<evidence type="ECO:0008006" key="12">
    <source>
        <dbReference type="Google" id="ProtNLM"/>
    </source>
</evidence>
<name>A0A833RVL0_9HYME</name>
<accession>A0A833RVL0</accession>
<keyword evidence="7 9" id="KW-0472">Membrane</keyword>
<evidence type="ECO:0000313" key="11">
    <source>
        <dbReference type="Proteomes" id="UP000655588"/>
    </source>
</evidence>
<dbReference type="AlphaFoldDB" id="A0A833RVL0"/>
<dbReference type="GO" id="GO:0008146">
    <property type="term" value="F:sulfotransferase activity"/>
    <property type="evidence" value="ECO:0007669"/>
    <property type="project" value="InterPro"/>
</dbReference>
<dbReference type="GO" id="GO:0000139">
    <property type="term" value="C:Golgi membrane"/>
    <property type="evidence" value="ECO:0007669"/>
    <property type="project" value="UniProtKB-SubCell"/>
</dbReference>
<dbReference type="Proteomes" id="UP000655588">
    <property type="component" value="Unassembled WGS sequence"/>
</dbReference>
<proteinExistence type="predicted"/>
<keyword evidence="8" id="KW-0325">Glycoprotein</keyword>
<evidence type="ECO:0000256" key="7">
    <source>
        <dbReference type="ARBA" id="ARBA00023136"/>
    </source>
</evidence>
<gene>
    <name evidence="10" type="ORF">E2986_00074</name>
</gene>
<feature type="non-terminal residue" evidence="10">
    <location>
        <position position="388"/>
    </location>
</feature>
<evidence type="ECO:0000256" key="3">
    <source>
        <dbReference type="ARBA" id="ARBA00022692"/>
    </source>
</evidence>
<evidence type="ECO:0000256" key="6">
    <source>
        <dbReference type="ARBA" id="ARBA00023034"/>
    </source>
</evidence>
<keyword evidence="11" id="KW-1185">Reference proteome</keyword>
<evidence type="ECO:0000313" key="10">
    <source>
        <dbReference type="EMBL" id="KAF3423901.1"/>
    </source>
</evidence>
<keyword evidence="5 9" id="KW-1133">Transmembrane helix</keyword>
<feature type="transmembrane region" description="Helical" evidence="9">
    <location>
        <begin position="111"/>
        <end position="130"/>
    </location>
</feature>
<comment type="subcellular location">
    <subcellularLocation>
        <location evidence="1">Golgi apparatus membrane</location>
        <topology evidence="1">Single-pass type II membrane protein</topology>
    </subcellularLocation>
</comment>
<dbReference type="EMBL" id="WNWW01000524">
    <property type="protein sequence ID" value="KAF3423901.1"/>
    <property type="molecule type" value="Genomic_DNA"/>
</dbReference>
<evidence type="ECO:0000256" key="8">
    <source>
        <dbReference type="ARBA" id="ARBA00023180"/>
    </source>
</evidence>
<dbReference type="PANTHER" id="PTHR12129">
    <property type="entry name" value="HEPARAN SULFATE 2-O-SULFOTRANSFERASE"/>
    <property type="match status" value="1"/>
</dbReference>